<dbReference type="Proteomes" id="UP001190926">
    <property type="component" value="Unassembled WGS sequence"/>
</dbReference>
<keyword evidence="1" id="KW-0175">Coiled coil</keyword>
<dbReference type="PANTHER" id="PTHR47718">
    <property type="entry name" value="OS01G0519700 PROTEIN"/>
    <property type="match status" value="1"/>
</dbReference>
<evidence type="ECO:0000259" key="2">
    <source>
        <dbReference type="Pfam" id="PF10551"/>
    </source>
</evidence>
<reference evidence="3 4" key="1">
    <citation type="journal article" date="2021" name="Nat. Commun.">
        <title>Incipient diploidization of the medicinal plant Perilla within 10,000 years.</title>
        <authorList>
            <person name="Zhang Y."/>
            <person name="Shen Q."/>
            <person name="Leng L."/>
            <person name="Zhang D."/>
            <person name="Chen S."/>
            <person name="Shi Y."/>
            <person name="Ning Z."/>
            <person name="Chen S."/>
        </authorList>
    </citation>
    <scope>NUCLEOTIDE SEQUENCE [LARGE SCALE GENOMIC DNA]</scope>
    <source>
        <strain evidence="4">cv. PC099</strain>
    </source>
</reference>
<accession>A0AAD4P526</accession>
<name>A0AAD4P526_PERFH</name>
<feature type="coiled-coil region" evidence="1">
    <location>
        <begin position="251"/>
        <end position="278"/>
    </location>
</feature>
<dbReference type="Pfam" id="PF10551">
    <property type="entry name" value="MULE"/>
    <property type="match status" value="1"/>
</dbReference>
<gene>
    <name evidence="3" type="ORF">C2S53_014724</name>
</gene>
<evidence type="ECO:0000313" key="3">
    <source>
        <dbReference type="EMBL" id="KAH6826511.1"/>
    </source>
</evidence>
<keyword evidence="4" id="KW-1185">Reference proteome</keyword>
<sequence>MSAIEAGDAQTLIDRLCQEGVEDGNFFYRFKLNSDAGLSDVFWRDSMMSEDYQIYGDGHEKMKTFQWLFEVFKKSMKMKCRVTIFIDQDLAITSALSNVFPDVRHRLCIWHLYQNAISRFRKLKAWNTTLGFRVFMNLEKSGALHTINCTSLLESSHHRERWRSNEEFDEFECSRAIPGSRLPLIGMIKHASEVYTISVFHDFEDEFLKSISSVVETVGEELEVRAITTTTNLIEDTNVSTSSISVLNPAKATTKGRKKELRGNLRKVERRRTMVKQAQLS</sequence>
<evidence type="ECO:0000256" key="1">
    <source>
        <dbReference type="SAM" id="Coils"/>
    </source>
</evidence>
<comment type="caution">
    <text evidence="3">The sequence shown here is derived from an EMBL/GenBank/DDBJ whole genome shotgun (WGS) entry which is preliminary data.</text>
</comment>
<proteinExistence type="predicted"/>
<organism evidence="3 4">
    <name type="scientific">Perilla frutescens var. hirtella</name>
    <name type="common">Perilla citriodora</name>
    <name type="synonym">Perilla setoyensis</name>
    <dbReference type="NCBI Taxonomy" id="608512"/>
    <lineage>
        <taxon>Eukaryota</taxon>
        <taxon>Viridiplantae</taxon>
        <taxon>Streptophyta</taxon>
        <taxon>Embryophyta</taxon>
        <taxon>Tracheophyta</taxon>
        <taxon>Spermatophyta</taxon>
        <taxon>Magnoliopsida</taxon>
        <taxon>eudicotyledons</taxon>
        <taxon>Gunneridae</taxon>
        <taxon>Pentapetalae</taxon>
        <taxon>asterids</taxon>
        <taxon>lamiids</taxon>
        <taxon>Lamiales</taxon>
        <taxon>Lamiaceae</taxon>
        <taxon>Nepetoideae</taxon>
        <taxon>Elsholtzieae</taxon>
        <taxon>Perilla</taxon>
    </lineage>
</organism>
<dbReference type="PANTHER" id="PTHR47718:SF17">
    <property type="entry name" value="PROTEIN FAR1-RELATED SEQUENCE 5-LIKE"/>
    <property type="match status" value="1"/>
</dbReference>
<feature type="domain" description="MULE transposase" evidence="2">
    <location>
        <begin position="60"/>
        <end position="115"/>
    </location>
</feature>
<dbReference type="EMBL" id="SDAM02000166">
    <property type="protein sequence ID" value="KAH6826511.1"/>
    <property type="molecule type" value="Genomic_DNA"/>
</dbReference>
<protein>
    <recommendedName>
        <fullName evidence="2">MULE transposase domain-containing protein</fullName>
    </recommendedName>
</protein>
<dbReference type="AlphaFoldDB" id="A0AAD4P526"/>
<evidence type="ECO:0000313" key="4">
    <source>
        <dbReference type="Proteomes" id="UP001190926"/>
    </source>
</evidence>
<dbReference type="InterPro" id="IPR018289">
    <property type="entry name" value="MULE_transposase_dom"/>
</dbReference>